<dbReference type="InterPro" id="IPR045032">
    <property type="entry name" value="PEL"/>
</dbReference>
<dbReference type="EMBL" id="LCUC01000405">
    <property type="protein sequence ID" value="KKY31228.1"/>
    <property type="molecule type" value="Genomic_DNA"/>
</dbReference>
<dbReference type="Proteomes" id="UP000034680">
    <property type="component" value="Unassembled WGS sequence"/>
</dbReference>
<feature type="chain" id="PRO_5002544746" description="pectin lyase" evidence="8">
    <location>
        <begin position="21"/>
        <end position="353"/>
    </location>
</feature>
<dbReference type="GO" id="GO:0005576">
    <property type="term" value="C:extracellular region"/>
    <property type="evidence" value="ECO:0007669"/>
    <property type="project" value="UniProtKB-SubCell"/>
</dbReference>
<dbReference type="InterPro" id="IPR002022">
    <property type="entry name" value="Pec_lyase"/>
</dbReference>
<comment type="catalytic activity">
    <reaction evidence="6">
        <text>Eliminative cleavage of (1-&gt;4)-alpha-D-galacturonan methyl ester to give oligosaccharides with 4-deoxy-6-O-methyl-alpha-D-galact-4-enuronosyl groups at their non-reducing ends.</text>
        <dbReference type="EC" id="4.2.2.10"/>
    </reaction>
</comment>
<evidence type="ECO:0000313" key="10">
    <source>
        <dbReference type="EMBL" id="KKY31228.1"/>
    </source>
</evidence>
<dbReference type="GO" id="GO:0000272">
    <property type="term" value="P:polysaccharide catabolic process"/>
    <property type="evidence" value="ECO:0007669"/>
    <property type="project" value="UniProtKB-KW"/>
</dbReference>
<dbReference type="SUPFAM" id="SSF51126">
    <property type="entry name" value="Pectin lyase-like"/>
    <property type="match status" value="1"/>
</dbReference>
<dbReference type="PANTHER" id="PTHR31683">
    <property type="entry name" value="PECTATE LYASE 18-RELATED"/>
    <property type="match status" value="1"/>
</dbReference>
<evidence type="ECO:0000256" key="8">
    <source>
        <dbReference type="SAM" id="SignalP"/>
    </source>
</evidence>
<evidence type="ECO:0000256" key="4">
    <source>
        <dbReference type="ARBA" id="ARBA00022729"/>
    </source>
</evidence>
<evidence type="ECO:0000256" key="3">
    <source>
        <dbReference type="ARBA" id="ARBA00022525"/>
    </source>
</evidence>
<dbReference type="EC" id="4.2.2.10" evidence="7"/>
<reference evidence="10 11" key="2">
    <citation type="submission" date="2015-05" db="EMBL/GenBank/DDBJ databases">
        <authorList>
            <person name="Morales-Cruz A."/>
            <person name="Amrine K.C."/>
            <person name="Cantu D."/>
        </authorList>
    </citation>
    <scope>NUCLEOTIDE SEQUENCE [LARGE SCALE GENOMIC DNA]</scope>
    <source>
        <strain evidence="10">DA912</strain>
    </source>
</reference>
<evidence type="ECO:0000256" key="7">
    <source>
        <dbReference type="ARBA" id="ARBA00039082"/>
    </source>
</evidence>
<feature type="signal peptide" evidence="8">
    <location>
        <begin position="1"/>
        <end position="20"/>
    </location>
</feature>
<dbReference type="SMART" id="SM00656">
    <property type="entry name" value="Amb_all"/>
    <property type="match status" value="1"/>
</dbReference>
<name>A0A0G2H7M3_9PEZI</name>
<protein>
    <recommendedName>
        <fullName evidence="7">pectin lyase</fullName>
        <ecNumber evidence="7">4.2.2.10</ecNumber>
    </recommendedName>
</protein>
<sequence>MLNFGLFLLTAVLAGGRASAAGVTGAAEGFAKGVTGGGSASPVYPSTNAELVSYLGDSSARVIILTKTFDFTGTEEYQPDAPSVSVKYDNAAISAITVKSNKSLVGSGSSGTIKGKGLKIVSGASNIIIQNVHITNLNPQYVWGGDAITLNGADLVWIDHVKTSLIGRQHIVLGYEASNRVTISNSEIDGSTSWSATCDGHHYWALYFTGSNDLITLKGNYIHHTSGRSPKVGGNTLLHAVNNYWYANSGHAFEVDAGAQVVVEGSVFQNVVNEVEASSFKGKMFNSPDTTSNTACASYLGHNCQLNAFGSSTGYSAKDTSFFSNFQGKNIASASTATSAQSSVPNSAGFGKI</sequence>
<evidence type="ECO:0000256" key="2">
    <source>
        <dbReference type="ARBA" id="ARBA00010980"/>
    </source>
</evidence>
<reference evidence="10 11" key="1">
    <citation type="submission" date="2015-05" db="EMBL/GenBank/DDBJ databases">
        <title>Distinctive expansion of gene families associated with plant cell wall degradation and secondary metabolism in the genomes of grapevine trunk pathogens.</title>
        <authorList>
            <person name="Lawrence D.P."/>
            <person name="Travadon R."/>
            <person name="Rolshausen P.E."/>
            <person name="Baumgartner K."/>
        </authorList>
    </citation>
    <scope>NUCLEOTIDE SEQUENCE [LARGE SCALE GENOMIC DNA]</scope>
    <source>
        <strain evidence="10">DA912</strain>
    </source>
</reference>
<evidence type="ECO:0000313" key="11">
    <source>
        <dbReference type="Proteomes" id="UP000034680"/>
    </source>
</evidence>
<dbReference type="InterPro" id="IPR011050">
    <property type="entry name" value="Pectin_lyase_fold/virulence"/>
</dbReference>
<comment type="similarity">
    <text evidence="2">Belongs to the polysaccharide lyase 1 family.</text>
</comment>
<dbReference type="OrthoDB" id="1637350at2759"/>
<accession>A0A0G2H7M3</accession>
<organism evidence="10 11">
    <name type="scientific">Diaporthe ampelina</name>
    <dbReference type="NCBI Taxonomy" id="1214573"/>
    <lineage>
        <taxon>Eukaryota</taxon>
        <taxon>Fungi</taxon>
        <taxon>Dikarya</taxon>
        <taxon>Ascomycota</taxon>
        <taxon>Pezizomycotina</taxon>
        <taxon>Sordariomycetes</taxon>
        <taxon>Sordariomycetidae</taxon>
        <taxon>Diaporthales</taxon>
        <taxon>Diaporthaceae</taxon>
        <taxon>Diaporthe</taxon>
    </lineage>
</organism>
<feature type="domain" description="Pectate lyase" evidence="9">
    <location>
        <begin position="67"/>
        <end position="274"/>
    </location>
</feature>
<dbReference type="STRING" id="1214573.A0A0G2H7M3"/>
<proteinExistence type="inferred from homology"/>
<dbReference type="GO" id="GO:0047490">
    <property type="term" value="F:pectin lyase activity"/>
    <property type="evidence" value="ECO:0007669"/>
    <property type="project" value="UniProtKB-EC"/>
</dbReference>
<evidence type="ECO:0000256" key="5">
    <source>
        <dbReference type="ARBA" id="ARBA00023239"/>
    </source>
</evidence>
<dbReference type="GO" id="GO:0030570">
    <property type="term" value="F:pectate lyase activity"/>
    <property type="evidence" value="ECO:0007669"/>
    <property type="project" value="InterPro"/>
</dbReference>
<keyword evidence="4 8" id="KW-0732">Signal</keyword>
<evidence type="ECO:0000259" key="9">
    <source>
        <dbReference type="SMART" id="SM00656"/>
    </source>
</evidence>
<keyword evidence="3" id="KW-0964">Secreted</keyword>
<keyword evidence="11" id="KW-1185">Reference proteome</keyword>
<keyword evidence="5 10" id="KW-0456">Lyase</keyword>
<dbReference type="PANTHER" id="PTHR31683:SF16">
    <property type="entry name" value="PECTIN LYASE A-RELATED"/>
    <property type="match status" value="1"/>
</dbReference>
<dbReference type="Gene3D" id="2.160.20.10">
    <property type="entry name" value="Single-stranded right-handed beta-helix, Pectin lyase-like"/>
    <property type="match status" value="1"/>
</dbReference>
<comment type="subcellular location">
    <subcellularLocation>
        <location evidence="1">Secreted</location>
    </subcellularLocation>
</comment>
<evidence type="ECO:0000256" key="1">
    <source>
        <dbReference type="ARBA" id="ARBA00004613"/>
    </source>
</evidence>
<evidence type="ECO:0000256" key="6">
    <source>
        <dbReference type="ARBA" id="ARBA00036818"/>
    </source>
</evidence>
<gene>
    <name evidence="10" type="ORF">UCDDA912_g08831</name>
</gene>
<dbReference type="AlphaFoldDB" id="A0A0G2H7M3"/>
<dbReference type="InterPro" id="IPR012334">
    <property type="entry name" value="Pectin_lyas_fold"/>
</dbReference>
<comment type="caution">
    <text evidence="10">The sequence shown here is derived from an EMBL/GenBank/DDBJ whole genome shotgun (WGS) entry which is preliminary data.</text>
</comment>